<sequence>IDSVRQNCVLPKFVGPTISVKDEHGIPPPNAISSSGKDVDMKGSLVSLSDLFNKSSA</sequence>
<name>A0A9N9P046_9GLOM</name>
<keyword evidence="3" id="KW-1185">Reference proteome</keyword>
<evidence type="ECO:0000313" key="2">
    <source>
        <dbReference type="EMBL" id="CAG8777103.1"/>
    </source>
</evidence>
<dbReference type="Proteomes" id="UP000789396">
    <property type="component" value="Unassembled WGS sequence"/>
</dbReference>
<dbReference type="AlphaFoldDB" id="A0A9N9P046"/>
<gene>
    <name evidence="2" type="ORF">RFULGI_LOCUS15510</name>
</gene>
<comment type="caution">
    <text evidence="2">The sequence shown here is derived from an EMBL/GenBank/DDBJ whole genome shotgun (WGS) entry which is preliminary data.</text>
</comment>
<evidence type="ECO:0000313" key="3">
    <source>
        <dbReference type="Proteomes" id="UP000789396"/>
    </source>
</evidence>
<evidence type="ECO:0000256" key="1">
    <source>
        <dbReference type="SAM" id="MobiDB-lite"/>
    </source>
</evidence>
<feature type="region of interest" description="Disordered" evidence="1">
    <location>
        <begin position="20"/>
        <end position="40"/>
    </location>
</feature>
<proteinExistence type="predicted"/>
<dbReference type="EMBL" id="CAJVPZ010050149">
    <property type="protein sequence ID" value="CAG8777103.1"/>
    <property type="molecule type" value="Genomic_DNA"/>
</dbReference>
<reference evidence="2" key="1">
    <citation type="submission" date="2021-06" db="EMBL/GenBank/DDBJ databases">
        <authorList>
            <person name="Kallberg Y."/>
            <person name="Tangrot J."/>
            <person name="Rosling A."/>
        </authorList>
    </citation>
    <scope>NUCLEOTIDE SEQUENCE</scope>
    <source>
        <strain evidence="2">IN212</strain>
    </source>
</reference>
<organism evidence="2 3">
    <name type="scientific">Racocetra fulgida</name>
    <dbReference type="NCBI Taxonomy" id="60492"/>
    <lineage>
        <taxon>Eukaryota</taxon>
        <taxon>Fungi</taxon>
        <taxon>Fungi incertae sedis</taxon>
        <taxon>Mucoromycota</taxon>
        <taxon>Glomeromycotina</taxon>
        <taxon>Glomeromycetes</taxon>
        <taxon>Diversisporales</taxon>
        <taxon>Gigasporaceae</taxon>
        <taxon>Racocetra</taxon>
    </lineage>
</organism>
<accession>A0A9N9P046</accession>
<protein>
    <submittedName>
        <fullName evidence="2">4570_t:CDS:1</fullName>
    </submittedName>
</protein>
<feature type="non-terminal residue" evidence="2">
    <location>
        <position position="1"/>
    </location>
</feature>